<dbReference type="STRING" id="2741.SAMN04489866_104137"/>
<dbReference type="Proteomes" id="UP000198995">
    <property type="component" value="Unassembled WGS sequence"/>
</dbReference>
<dbReference type="EMBL" id="FNAF01000004">
    <property type="protein sequence ID" value="SDD56953.1"/>
    <property type="molecule type" value="Genomic_DNA"/>
</dbReference>
<evidence type="ECO:0000313" key="1">
    <source>
        <dbReference type="EMBL" id="SDD56953.1"/>
    </source>
</evidence>
<keyword evidence="2" id="KW-1185">Reference proteome</keyword>
<gene>
    <name evidence="1" type="ORF">SAMN04489866_104137</name>
</gene>
<organism evidence="1 2">
    <name type="scientific">Peptococcus niger</name>
    <dbReference type="NCBI Taxonomy" id="2741"/>
    <lineage>
        <taxon>Bacteria</taxon>
        <taxon>Bacillati</taxon>
        <taxon>Bacillota</taxon>
        <taxon>Clostridia</taxon>
        <taxon>Eubacteriales</taxon>
        <taxon>Peptococcaceae</taxon>
        <taxon>Peptococcus</taxon>
    </lineage>
</organism>
<proteinExistence type="predicted"/>
<evidence type="ECO:0000313" key="2">
    <source>
        <dbReference type="Proteomes" id="UP000198995"/>
    </source>
</evidence>
<dbReference type="OrthoDB" id="1797176at2"/>
<accession>A0A1G6VU56</accession>
<dbReference type="AlphaFoldDB" id="A0A1G6VU56"/>
<dbReference type="RefSeq" id="WP_091791598.1">
    <property type="nucleotide sequence ID" value="NZ_FNAF01000004.1"/>
</dbReference>
<sequence>MGYRQSDAEILLLCEDLINCLNRHKSLSGTTDAERESSPIGRRLNFIRKRIETERRLIEEVSAPGRLLIEHLSLFAGKMDYTIGFIYGNIKTGRGLLSGVRIGEWGTITLDIGDVSLCWRDADVGYMFYPDRIIIRPKDSGQDDITLFFSYSFKYDKELIKAFQDVQENEQTLYWHDDMPKEQ</sequence>
<reference evidence="1 2" key="1">
    <citation type="submission" date="2016-10" db="EMBL/GenBank/DDBJ databases">
        <authorList>
            <person name="de Groot N.N."/>
        </authorList>
    </citation>
    <scope>NUCLEOTIDE SEQUENCE [LARGE SCALE GENOMIC DNA]</scope>
    <source>
        <strain evidence="1 2">DSM 20475</strain>
    </source>
</reference>
<name>A0A1G6VU56_PEPNI</name>
<protein>
    <submittedName>
        <fullName evidence="1">Uncharacterized protein</fullName>
    </submittedName>
</protein>